<gene>
    <name evidence="1" type="ORF">LCGC14_1625660</name>
</gene>
<sequence>MADQEHVEFKLVMSGDLTDFRSEDSFLMELEGAEEDNGWTVVGLTYGPGNHYSALLRREAS</sequence>
<organism evidence="1">
    <name type="scientific">marine sediment metagenome</name>
    <dbReference type="NCBI Taxonomy" id="412755"/>
    <lineage>
        <taxon>unclassified sequences</taxon>
        <taxon>metagenomes</taxon>
        <taxon>ecological metagenomes</taxon>
    </lineage>
</organism>
<proteinExistence type="predicted"/>
<reference evidence="1" key="1">
    <citation type="journal article" date="2015" name="Nature">
        <title>Complex archaea that bridge the gap between prokaryotes and eukaryotes.</title>
        <authorList>
            <person name="Spang A."/>
            <person name="Saw J.H."/>
            <person name="Jorgensen S.L."/>
            <person name="Zaremba-Niedzwiedzka K."/>
            <person name="Martijn J."/>
            <person name="Lind A.E."/>
            <person name="van Eijk R."/>
            <person name="Schleper C."/>
            <person name="Guy L."/>
            <person name="Ettema T.J."/>
        </authorList>
    </citation>
    <scope>NUCLEOTIDE SEQUENCE</scope>
</reference>
<comment type="caution">
    <text evidence="1">The sequence shown here is derived from an EMBL/GenBank/DDBJ whole genome shotgun (WGS) entry which is preliminary data.</text>
</comment>
<dbReference type="AlphaFoldDB" id="A0A0F9KJP5"/>
<accession>A0A0F9KJP5</accession>
<evidence type="ECO:0008006" key="2">
    <source>
        <dbReference type="Google" id="ProtNLM"/>
    </source>
</evidence>
<name>A0A0F9KJP5_9ZZZZ</name>
<dbReference type="EMBL" id="LAZR01013337">
    <property type="protein sequence ID" value="KKM22413.1"/>
    <property type="molecule type" value="Genomic_DNA"/>
</dbReference>
<protein>
    <recommendedName>
        <fullName evidence="2">DUF4177 domain-containing protein</fullName>
    </recommendedName>
</protein>
<evidence type="ECO:0000313" key="1">
    <source>
        <dbReference type="EMBL" id="KKM22413.1"/>
    </source>
</evidence>